<evidence type="ECO:0000256" key="1">
    <source>
        <dbReference type="PROSITE-ProRule" id="PRU00110"/>
    </source>
</evidence>
<evidence type="ECO:0000313" key="4">
    <source>
        <dbReference type="Proteomes" id="UP000817854"/>
    </source>
</evidence>
<evidence type="ECO:0000313" key="3">
    <source>
        <dbReference type="EMBL" id="NHN26609.1"/>
    </source>
</evidence>
<dbReference type="SUPFAM" id="SSF47226">
    <property type="entry name" value="Histidine-containing phosphotransfer domain, HPT domain"/>
    <property type="match status" value="1"/>
</dbReference>
<protein>
    <submittedName>
        <fullName evidence="3">Hpt domain-containing protein</fullName>
    </submittedName>
</protein>
<dbReference type="Gene3D" id="1.20.120.160">
    <property type="entry name" value="HPT domain"/>
    <property type="match status" value="1"/>
</dbReference>
<dbReference type="Pfam" id="PF01627">
    <property type="entry name" value="Hpt"/>
    <property type="match status" value="1"/>
</dbReference>
<proteinExistence type="predicted"/>
<comment type="caution">
    <text evidence="3">The sequence shown here is derived from an EMBL/GenBank/DDBJ whole genome shotgun (WGS) entry which is preliminary data.</text>
</comment>
<dbReference type="InterPro" id="IPR036641">
    <property type="entry name" value="HPT_dom_sf"/>
</dbReference>
<keyword evidence="4" id="KW-1185">Reference proteome</keyword>
<name>A0ABX0IRY6_9FLAO</name>
<feature type="domain" description="HPt" evidence="2">
    <location>
        <begin position="16"/>
        <end position="105"/>
    </location>
</feature>
<dbReference type="InterPro" id="IPR008207">
    <property type="entry name" value="Sig_transdc_His_kin_Hpt_dom"/>
</dbReference>
<dbReference type="Proteomes" id="UP000817854">
    <property type="component" value="Unassembled WGS sequence"/>
</dbReference>
<dbReference type="PROSITE" id="PS50894">
    <property type="entry name" value="HPT"/>
    <property type="match status" value="1"/>
</dbReference>
<evidence type="ECO:0000259" key="2">
    <source>
        <dbReference type="PROSITE" id="PS50894"/>
    </source>
</evidence>
<feature type="modified residue" description="Phosphohistidine" evidence="1">
    <location>
        <position position="55"/>
    </location>
</feature>
<keyword evidence="1" id="KW-0597">Phosphoprotein</keyword>
<accession>A0ABX0IRY6</accession>
<reference evidence="4" key="1">
    <citation type="submission" date="2019-05" db="EMBL/GenBank/DDBJ databases">
        <title>Flavobacterium profundi sp. nov., isolated from a deep-sea seamount.</title>
        <authorList>
            <person name="Zhang D.-C."/>
        </authorList>
    </citation>
    <scope>NUCLEOTIDE SEQUENCE [LARGE SCALE GENOMIC DNA]</scope>
    <source>
        <strain evidence="4">EC11</strain>
    </source>
</reference>
<reference evidence="3 4" key="2">
    <citation type="submission" date="2019-05" db="EMBL/GenBank/DDBJ databases">
        <authorList>
            <person name="Lianzixin W."/>
        </authorList>
    </citation>
    <scope>NUCLEOTIDE SEQUENCE [LARGE SCALE GENOMIC DNA]</scope>
    <source>
        <strain evidence="3 4">EC11</strain>
    </source>
</reference>
<sequence>MEQPNTTYIDELSGDNLEFKQKMIGILKRELPEEIEMYQSQIQNSNFLLAADSVHKLKHKVSILGLEKSYYLAETFEENLKNNSTQLQNDFEAILKAMHKFVEAL</sequence>
<dbReference type="EMBL" id="VEVQ02000008">
    <property type="protein sequence ID" value="NHN26609.1"/>
    <property type="molecule type" value="Genomic_DNA"/>
</dbReference>
<gene>
    <name evidence="3" type="ORF">FIA58_013065</name>
</gene>
<organism evidence="3 4">
    <name type="scientific">Flavobacterium jejuense</name>
    <dbReference type="NCBI Taxonomy" id="1544455"/>
    <lineage>
        <taxon>Bacteria</taxon>
        <taxon>Pseudomonadati</taxon>
        <taxon>Bacteroidota</taxon>
        <taxon>Flavobacteriia</taxon>
        <taxon>Flavobacteriales</taxon>
        <taxon>Flavobacteriaceae</taxon>
        <taxon>Flavobacterium</taxon>
    </lineage>
</organism>
<reference evidence="3 4" key="3">
    <citation type="submission" date="2020-02" db="EMBL/GenBank/DDBJ databases">
        <title>Flavobacterium profundi sp. nov., isolated from a deep-sea seamount.</title>
        <authorList>
            <person name="Zhang D.-C."/>
        </authorList>
    </citation>
    <scope>NUCLEOTIDE SEQUENCE [LARGE SCALE GENOMIC DNA]</scope>
    <source>
        <strain evidence="3 4">EC11</strain>
    </source>
</reference>